<comment type="similarity">
    <text evidence="7">Belongs to the binding-protein-dependent transport system permease family.</text>
</comment>
<dbReference type="eggNOG" id="COG1173">
    <property type="taxonomic scope" value="Bacteria"/>
</dbReference>
<name>C7MF55_BRAFD</name>
<evidence type="ECO:0000256" key="3">
    <source>
        <dbReference type="ARBA" id="ARBA00022475"/>
    </source>
</evidence>
<feature type="transmembrane region" description="Helical" evidence="7">
    <location>
        <begin position="189"/>
        <end position="208"/>
    </location>
</feature>
<keyword evidence="5 7" id="KW-1133">Transmembrane helix</keyword>
<dbReference type="PANTHER" id="PTHR43386">
    <property type="entry name" value="OLIGOPEPTIDE TRANSPORT SYSTEM PERMEASE PROTEIN APPC"/>
    <property type="match status" value="1"/>
</dbReference>
<feature type="transmembrane region" description="Helical" evidence="7">
    <location>
        <begin position="289"/>
        <end position="313"/>
    </location>
</feature>
<evidence type="ECO:0000313" key="9">
    <source>
        <dbReference type="EMBL" id="ACU83955.1"/>
    </source>
</evidence>
<dbReference type="GO" id="GO:0005886">
    <property type="term" value="C:plasma membrane"/>
    <property type="evidence" value="ECO:0007669"/>
    <property type="project" value="UniProtKB-SubCell"/>
</dbReference>
<dbReference type="PROSITE" id="PS50928">
    <property type="entry name" value="ABC_TM1"/>
    <property type="match status" value="1"/>
</dbReference>
<dbReference type="OrthoDB" id="9812701at2"/>
<dbReference type="InterPro" id="IPR050366">
    <property type="entry name" value="BP-dependent_transpt_permease"/>
</dbReference>
<dbReference type="CDD" id="cd06261">
    <property type="entry name" value="TM_PBP2"/>
    <property type="match status" value="1"/>
</dbReference>
<dbReference type="GO" id="GO:0055085">
    <property type="term" value="P:transmembrane transport"/>
    <property type="evidence" value="ECO:0007669"/>
    <property type="project" value="InterPro"/>
</dbReference>
<gene>
    <name evidence="9" type="ordered locus">Bfae_00710</name>
</gene>
<accession>C7MF55</accession>
<organism evidence="9 10">
    <name type="scientific">Brachybacterium faecium (strain ATCC 43885 / DSM 4810 / JCM 11609 / LMG 19847 / NBRC 14762 / NCIMB 9860 / 6-10)</name>
    <dbReference type="NCBI Taxonomy" id="446465"/>
    <lineage>
        <taxon>Bacteria</taxon>
        <taxon>Bacillati</taxon>
        <taxon>Actinomycetota</taxon>
        <taxon>Actinomycetes</taxon>
        <taxon>Micrococcales</taxon>
        <taxon>Dermabacteraceae</taxon>
        <taxon>Brachybacterium</taxon>
    </lineage>
</organism>
<evidence type="ECO:0000256" key="2">
    <source>
        <dbReference type="ARBA" id="ARBA00022448"/>
    </source>
</evidence>
<evidence type="ECO:0000256" key="4">
    <source>
        <dbReference type="ARBA" id="ARBA00022692"/>
    </source>
</evidence>
<dbReference type="Gene3D" id="1.10.3720.10">
    <property type="entry name" value="MetI-like"/>
    <property type="match status" value="1"/>
</dbReference>
<comment type="subcellular location">
    <subcellularLocation>
        <location evidence="1 7">Cell membrane</location>
        <topology evidence="1 7">Multi-pass membrane protein</topology>
    </subcellularLocation>
</comment>
<dbReference type="PANTHER" id="PTHR43386:SF1">
    <property type="entry name" value="D,D-DIPEPTIDE TRANSPORT SYSTEM PERMEASE PROTEIN DDPC-RELATED"/>
    <property type="match status" value="1"/>
</dbReference>
<keyword evidence="4 7" id="KW-0812">Transmembrane</keyword>
<feature type="transmembrane region" description="Helical" evidence="7">
    <location>
        <begin position="126"/>
        <end position="154"/>
    </location>
</feature>
<dbReference type="STRING" id="446465.Bfae_00710"/>
<evidence type="ECO:0000259" key="8">
    <source>
        <dbReference type="PROSITE" id="PS50928"/>
    </source>
</evidence>
<dbReference type="Pfam" id="PF00528">
    <property type="entry name" value="BPD_transp_1"/>
    <property type="match status" value="1"/>
</dbReference>
<dbReference type="KEGG" id="bfa:Bfae_00710"/>
<dbReference type="InterPro" id="IPR035906">
    <property type="entry name" value="MetI-like_sf"/>
</dbReference>
<dbReference type="InterPro" id="IPR000515">
    <property type="entry name" value="MetI-like"/>
</dbReference>
<feature type="transmembrane region" description="Helical" evidence="7">
    <location>
        <begin position="166"/>
        <end position="183"/>
    </location>
</feature>
<dbReference type="AlphaFoldDB" id="C7MF55"/>
<feature type="transmembrane region" description="Helical" evidence="7">
    <location>
        <begin position="44"/>
        <end position="66"/>
    </location>
</feature>
<dbReference type="EMBL" id="CP001643">
    <property type="protein sequence ID" value="ACU83955.1"/>
    <property type="molecule type" value="Genomic_DNA"/>
</dbReference>
<dbReference type="PATRIC" id="fig|446465.5.peg.69"/>
<keyword evidence="10" id="KW-1185">Reference proteome</keyword>
<keyword evidence="3" id="KW-1003">Cell membrane</keyword>
<keyword evidence="6 7" id="KW-0472">Membrane</keyword>
<protein>
    <submittedName>
        <fullName evidence="9">ABC-type dipeptide/oligopeptide/nickel transport system, permease component</fullName>
    </submittedName>
</protein>
<evidence type="ECO:0000256" key="6">
    <source>
        <dbReference type="ARBA" id="ARBA00023136"/>
    </source>
</evidence>
<evidence type="ECO:0000256" key="1">
    <source>
        <dbReference type="ARBA" id="ARBA00004651"/>
    </source>
</evidence>
<dbReference type="SUPFAM" id="SSF161098">
    <property type="entry name" value="MetI-like"/>
    <property type="match status" value="1"/>
</dbReference>
<evidence type="ECO:0000313" key="10">
    <source>
        <dbReference type="Proteomes" id="UP000001919"/>
    </source>
</evidence>
<dbReference type="Proteomes" id="UP000001919">
    <property type="component" value="Chromosome"/>
</dbReference>
<evidence type="ECO:0000256" key="5">
    <source>
        <dbReference type="ARBA" id="ARBA00022989"/>
    </source>
</evidence>
<proteinExistence type="inferred from homology"/>
<dbReference type="HOGENOM" id="CLU_028518_1_2_11"/>
<feature type="domain" description="ABC transmembrane type-1" evidence="8">
    <location>
        <begin position="122"/>
        <end position="314"/>
    </location>
</feature>
<keyword evidence="2 7" id="KW-0813">Transport</keyword>
<sequence>MRYSQSFKFGPPKALVMTTSDALPVEAAVSVEERPTRPRVWRAFLRPVPLAAAILVTASLLAAVFAPQLSALSGNDPFTYHPETLGPDTSPEGALGGVSAQHWFGVEPGTGRDLFSLVIHGARVSLLVGIASTVLATLVGVVLGVVAGAVGGVVEKLVDFATDITLGFPFLIFAIALSALFPLEAPRALLLTLVIGMFGWPGIARVVAAETRVIVRQPYVVASRVMGARFLHVFRHQVLPNVASTVIVYSCISLPGRISAEATLSFLGVGVLPPTPSWGRSIGDAISWLLVDPAFLLFPAAALFLVTFSFNILGDTLRDALDPRGGRS</sequence>
<evidence type="ECO:0000256" key="7">
    <source>
        <dbReference type="RuleBase" id="RU363032"/>
    </source>
</evidence>
<reference evidence="9 10" key="1">
    <citation type="journal article" date="2009" name="Stand. Genomic Sci.">
        <title>Complete genome sequence of Brachybacterium faecium type strain (Schefferle 6-10).</title>
        <authorList>
            <person name="Lapidus A."/>
            <person name="Pukall R."/>
            <person name="Labuttii K."/>
            <person name="Copeland A."/>
            <person name="Del Rio T.G."/>
            <person name="Nolan M."/>
            <person name="Chen F."/>
            <person name="Lucas S."/>
            <person name="Tice H."/>
            <person name="Cheng J.F."/>
            <person name="Bruce D."/>
            <person name="Goodwin L."/>
            <person name="Pitluck S."/>
            <person name="Rohde M."/>
            <person name="Goker M."/>
            <person name="Pati A."/>
            <person name="Ivanova N."/>
            <person name="Mavrommatis K."/>
            <person name="Chen A."/>
            <person name="Palaniappan K."/>
            <person name="D'haeseleer P."/>
            <person name="Chain P."/>
            <person name="Bristow J."/>
            <person name="Eisen J.A."/>
            <person name="Markowitz V."/>
            <person name="Hugenholtz P."/>
            <person name="Kyrpides N.C."/>
            <person name="Klenk H.P."/>
        </authorList>
    </citation>
    <scope>NUCLEOTIDE SEQUENCE [LARGE SCALE GENOMIC DNA]</scope>
    <source>
        <strain evidence="10">ATCC 43885 / DSM 4810 / JCM 11609 / LMG 19847 / NBRC 14762 / NCIMB 9860 / 6-10</strain>
    </source>
</reference>